<comment type="function">
    <text evidence="9 10">Zinc phosphodiesterase, which displays some tRNA 3'-processing endonuclease activity. Probably involved in tRNA maturation, by removing a 3'-trailer from precursor tRNA.</text>
</comment>
<dbReference type="GO" id="GO:0042781">
    <property type="term" value="F:3'-tRNA processing endoribonuclease activity"/>
    <property type="evidence" value="ECO:0007669"/>
    <property type="project" value="UniProtKB-UniRule"/>
</dbReference>
<keyword evidence="8 10" id="KW-0862">Zinc</keyword>
<keyword evidence="4 10" id="KW-0540">Nuclease</keyword>
<sequence>MKMWFLGTGAGRPNKHRNVTAIALQLPEPETGWWLFDCGEATQHQLMYVPLKLSKLEKIFITHLHGDHLYGLPGLLSSRSFDGGVTPLAVYGPIGLKAYIDTVFSLTETALDYEIVIHELEEEKQGIIYEDGRLRVEAGPLVHRVPCFGYRVEESDTTGPLLADKARALGVRSGPLFGKLKAGEAVTLEDGTVITPESVTDGVLRGRIVTVLGDTSPCEMAVLLGKNADLIVHEATFAAGLEEKAHEFGHSTTIEAARTAQLAGAKQVALTHFSGRYSNDELSQLVAEATAVFPHAIAATDLSMVKIDRVHERRAGQDEISS</sequence>
<reference evidence="11 12" key="1">
    <citation type="submission" date="2018-08" db="EMBL/GenBank/DDBJ databases">
        <title>Paenibacillus sp. M4BSY-1, whole genome shotgun sequence.</title>
        <authorList>
            <person name="Tuo L."/>
        </authorList>
    </citation>
    <scope>NUCLEOTIDE SEQUENCE [LARGE SCALE GENOMIC DNA]</scope>
    <source>
        <strain evidence="11 12">M4BSY-1</strain>
    </source>
</reference>
<evidence type="ECO:0000313" key="11">
    <source>
        <dbReference type="EMBL" id="REK77124.1"/>
    </source>
</evidence>
<keyword evidence="7 10" id="KW-0378">Hydrolase</keyword>
<dbReference type="InterPro" id="IPR036866">
    <property type="entry name" value="RibonucZ/Hydroxyglut_hydro"/>
</dbReference>
<dbReference type="GO" id="GO:0008270">
    <property type="term" value="F:zinc ion binding"/>
    <property type="evidence" value="ECO:0007669"/>
    <property type="project" value="UniProtKB-UniRule"/>
</dbReference>
<dbReference type="GO" id="GO:0042802">
    <property type="term" value="F:identical protein binding"/>
    <property type="evidence" value="ECO:0007669"/>
    <property type="project" value="UniProtKB-ARBA"/>
</dbReference>
<dbReference type="AlphaFoldDB" id="A0A371PLN6"/>
<comment type="subunit">
    <text evidence="1 10">Homodimer.</text>
</comment>
<keyword evidence="12" id="KW-1185">Reference proteome</keyword>
<comment type="cofactor">
    <cofactor evidence="10">
        <name>Zn(2+)</name>
        <dbReference type="ChEBI" id="CHEBI:29105"/>
    </cofactor>
    <text evidence="10">Binds 2 Zn(2+) ions.</text>
</comment>
<evidence type="ECO:0000256" key="8">
    <source>
        <dbReference type="ARBA" id="ARBA00022833"/>
    </source>
</evidence>
<feature type="binding site" evidence="10">
    <location>
        <position position="67"/>
    </location>
    <ligand>
        <name>Zn(2+)</name>
        <dbReference type="ChEBI" id="CHEBI:29105"/>
        <label>2</label>
        <note>catalytic</note>
    </ligand>
</feature>
<evidence type="ECO:0000256" key="6">
    <source>
        <dbReference type="ARBA" id="ARBA00022759"/>
    </source>
</evidence>
<dbReference type="FunFam" id="3.60.15.10:FF:000002">
    <property type="entry name" value="Ribonuclease Z"/>
    <property type="match status" value="1"/>
</dbReference>
<keyword evidence="6 10" id="KW-0255">Endonuclease</keyword>
<dbReference type="PANTHER" id="PTHR46018">
    <property type="entry name" value="ZINC PHOSPHODIESTERASE ELAC PROTEIN 1"/>
    <property type="match status" value="1"/>
</dbReference>
<dbReference type="HAMAP" id="MF_01818">
    <property type="entry name" value="RNase_Z_BN"/>
    <property type="match status" value="1"/>
</dbReference>
<evidence type="ECO:0000256" key="3">
    <source>
        <dbReference type="ARBA" id="ARBA00022694"/>
    </source>
</evidence>
<name>A0A371PLN6_9BACL</name>
<dbReference type="InterPro" id="IPR013471">
    <property type="entry name" value="RNase_Z/BN"/>
</dbReference>
<dbReference type="NCBIfam" id="NF000801">
    <property type="entry name" value="PRK00055.1-3"/>
    <property type="match status" value="1"/>
</dbReference>
<feature type="binding site" evidence="10">
    <location>
        <position position="65"/>
    </location>
    <ligand>
        <name>Zn(2+)</name>
        <dbReference type="ChEBI" id="CHEBI:29105"/>
        <label>1</label>
        <note>catalytic</note>
    </ligand>
</feature>
<dbReference type="Proteomes" id="UP000261905">
    <property type="component" value="Unassembled WGS sequence"/>
</dbReference>
<accession>A0A371PLN6</accession>
<dbReference type="EC" id="3.1.26.11" evidence="2 10"/>
<dbReference type="CDD" id="cd07717">
    <property type="entry name" value="RNaseZ_ZiPD-like_MBL-fold"/>
    <property type="match status" value="1"/>
</dbReference>
<keyword evidence="3 10" id="KW-0819">tRNA processing</keyword>
<evidence type="ECO:0000313" key="12">
    <source>
        <dbReference type="Proteomes" id="UP000261905"/>
    </source>
</evidence>
<evidence type="ECO:0000256" key="9">
    <source>
        <dbReference type="ARBA" id="ARBA00057812"/>
    </source>
</evidence>
<evidence type="ECO:0000256" key="1">
    <source>
        <dbReference type="ARBA" id="ARBA00011738"/>
    </source>
</evidence>
<evidence type="ECO:0000256" key="2">
    <source>
        <dbReference type="ARBA" id="ARBA00012477"/>
    </source>
</evidence>
<protein>
    <recommendedName>
        <fullName evidence="2 10">Ribonuclease Z</fullName>
        <shortName evidence="10">RNase Z</shortName>
        <ecNumber evidence="2 10">3.1.26.11</ecNumber>
    </recommendedName>
    <alternativeName>
        <fullName evidence="10">tRNA 3 endonuclease</fullName>
    </alternativeName>
    <alternativeName>
        <fullName evidence="10">tRNase Z</fullName>
    </alternativeName>
</protein>
<feature type="binding site" evidence="10">
    <location>
        <position position="272"/>
    </location>
    <ligand>
        <name>Zn(2+)</name>
        <dbReference type="ChEBI" id="CHEBI:29105"/>
        <label>2</label>
        <note>catalytic</note>
    </ligand>
</feature>
<evidence type="ECO:0000256" key="5">
    <source>
        <dbReference type="ARBA" id="ARBA00022723"/>
    </source>
</evidence>
<evidence type="ECO:0000256" key="4">
    <source>
        <dbReference type="ARBA" id="ARBA00022722"/>
    </source>
</evidence>
<dbReference type="NCBIfam" id="TIGR02651">
    <property type="entry name" value="RNase_Z"/>
    <property type="match status" value="1"/>
</dbReference>
<keyword evidence="5 10" id="KW-0479">Metal-binding</keyword>
<dbReference type="Pfam" id="PF23023">
    <property type="entry name" value="Anti-Pycsar_Apyc1"/>
    <property type="match status" value="1"/>
</dbReference>
<feature type="binding site" evidence="10">
    <location>
        <position position="214"/>
    </location>
    <ligand>
        <name>Zn(2+)</name>
        <dbReference type="ChEBI" id="CHEBI:29105"/>
        <label>2</label>
        <note>catalytic</note>
    </ligand>
</feature>
<feature type="binding site" evidence="10">
    <location>
        <position position="214"/>
    </location>
    <ligand>
        <name>Zn(2+)</name>
        <dbReference type="ChEBI" id="CHEBI:29105"/>
        <label>1</label>
        <note>catalytic</note>
    </ligand>
</feature>
<feature type="binding site" evidence="10">
    <location>
        <position position="68"/>
    </location>
    <ligand>
        <name>Zn(2+)</name>
        <dbReference type="ChEBI" id="CHEBI:29105"/>
        <label>2</label>
        <note>catalytic</note>
    </ligand>
</feature>
<dbReference type="PANTHER" id="PTHR46018:SF2">
    <property type="entry name" value="ZINC PHOSPHODIESTERASE ELAC PROTEIN 1"/>
    <property type="match status" value="1"/>
</dbReference>
<comment type="catalytic activity">
    <reaction evidence="10">
        <text>Endonucleolytic cleavage of RNA, removing extra 3' nucleotides from tRNA precursor, generating 3' termini of tRNAs. A 3'-hydroxy group is left at the tRNA terminus and a 5'-phosphoryl group is left at the trailer molecule.</text>
        <dbReference type="EC" id="3.1.26.11"/>
    </reaction>
</comment>
<dbReference type="OrthoDB" id="9800940at2"/>
<feature type="binding site" evidence="10">
    <location>
        <position position="143"/>
    </location>
    <ligand>
        <name>Zn(2+)</name>
        <dbReference type="ChEBI" id="CHEBI:29105"/>
        <label>1</label>
        <note>catalytic</note>
    </ligand>
</feature>
<evidence type="ECO:0000256" key="7">
    <source>
        <dbReference type="ARBA" id="ARBA00022801"/>
    </source>
</evidence>
<dbReference type="RefSeq" id="WP_116044524.1">
    <property type="nucleotide sequence ID" value="NZ_QUBQ01000001.1"/>
</dbReference>
<evidence type="ECO:0000256" key="10">
    <source>
        <dbReference type="HAMAP-Rule" id="MF_01818"/>
    </source>
</evidence>
<dbReference type="Gene3D" id="3.60.15.10">
    <property type="entry name" value="Ribonuclease Z/Hydroxyacylglutathione hydrolase-like"/>
    <property type="match status" value="1"/>
</dbReference>
<dbReference type="SUPFAM" id="SSF56281">
    <property type="entry name" value="Metallo-hydrolase/oxidoreductase"/>
    <property type="match status" value="1"/>
</dbReference>
<dbReference type="EMBL" id="QUBQ01000001">
    <property type="protein sequence ID" value="REK77124.1"/>
    <property type="molecule type" value="Genomic_DNA"/>
</dbReference>
<comment type="similarity">
    <text evidence="10">Belongs to the RNase Z family.</text>
</comment>
<feature type="binding site" evidence="10">
    <location>
        <position position="63"/>
    </location>
    <ligand>
        <name>Zn(2+)</name>
        <dbReference type="ChEBI" id="CHEBI:29105"/>
        <label>1</label>
        <note>catalytic</note>
    </ligand>
</feature>
<gene>
    <name evidence="10 11" type="primary">rnz</name>
    <name evidence="11" type="ORF">DX130_09000</name>
</gene>
<comment type="caution">
    <text evidence="11">The sequence shown here is derived from an EMBL/GenBank/DDBJ whole genome shotgun (WGS) entry which is preliminary data.</text>
</comment>
<proteinExistence type="inferred from homology"/>
<organism evidence="11 12">
    <name type="scientific">Paenibacillus paeoniae</name>
    <dbReference type="NCBI Taxonomy" id="2292705"/>
    <lineage>
        <taxon>Bacteria</taxon>
        <taxon>Bacillati</taxon>
        <taxon>Bacillota</taxon>
        <taxon>Bacilli</taxon>
        <taxon>Bacillales</taxon>
        <taxon>Paenibacillaceae</taxon>
        <taxon>Paenibacillus</taxon>
    </lineage>
</organism>
<feature type="active site" description="Proton acceptor" evidence="10">
    <location>
        <position position="67"/>
    </location>
</feature>